<comment type="function">
    <text evidence="6">Catalyzes the conversion of (8S)-3',8-cyclo-7,8-dihydroguanosine 5'-triphosphate to cyclic pyranopterin monophosphate (cPMP).</text>
</comment>
<feature type="domain" description="Molybdopterin cofactor biosynthesis C (MoaC)" evidence="7">
    <location>
        <begin position="15"/>
        <end position="154"/>
    </location>
</feature>
<dbReference type="STRING" id="1714016.BA724_14170"/>
<dbReference type="EC" id="4.6.1.17" evidence="3 6"/>
<comment type="pathway">
    <text evidence="2 6">Cofactor biosynthesis; molybdopterin biosynthesis.</text>
</comment>
<comment type="caution">
    <text evidence="8">The sequence shown here is derived from an EMBL/GenBank/DDBJ whole genome shotgun (WGS) entry which is preliminary data.</text>
</comment>
<dbReference type="PANTHER" id="PTHR22960">
    <property type="entry name" value="MOLYBDOPTERIN COFACTOR SYNTHESIS PROTEIN A"/>
    <property type="match status" value="1"/>
</dbReference>
<protein>
    <recommendedName>
        <fullName evidence="3 6">Cyclic pyranopterin monophosphate synthase</fullName>
        <ecNumber evidence="3 6">4.6.1.17</ecNumber>
    </recommendedName>
    <alternativeName>
        <fullName evidence="6">Molybdenum cofactor biosynthesis protein C</fullName>
    </alternativeName>
</protein>
<evidence type="ECO:0000256" key="5">
    <source>
        <dbReference type="ARBA" id="ARBA00023239"/>
    </source>
</evidence>
<evidence type="ECO:0000313" key="8">
    <source>
        <dbReference type="EMBL" id="OES46380.1"/>
    </source>
</evidence>
<evidence type="ECO:0000259" key="7">
    <source>
        <dbReference type="Pfam" id="PF01967"/>
    </source>
</evidence>
<keyword evidence="4 6" id="KW-0501">Molybdenum cofactor biosynthesis</keyword>
<comment type="similarity">
    <text evidence="6">Belongs to the MoaC family.</text>
</comment>
<evidence type="ECO:0000256" key="1">
    <source>
        <dbReference type="ARBA" id="ARBA00001637"/>
    </source>
</evidence>
<dbReference type="GO" id="GO:0006777">
    <property type="term" value="P:Mo-molybdopterin cofactor biosynthetic process"/>
    <property type="evidence" value="ECO:0007669"/>
    <property type="project" value="UniProtKB-UniRule"/>
</dbReference>
<comment type="catalytic activity">
    <reaction evidence="1 6">
        <text>(8S)-3',8-cyclo-7,8-dihydroguanosine 5'-triphosphate = cyclic pyranopterin phosphate + diphosphate</text>
        <dbReference type="Rhea" id="RHEA:49580"/>
        <dbReference type="ChEBI" id="CHEBI:33019"/>
        <dbReference type="ChEBI" id="CHEBI:59648"/>
        <dbReference type="ChEBI" id="CHEBI:131766"/>
        <dbReference type="EC" id="4.6.1.17"/>
    </reaction>
</comment>
<keyword evidence="9" id="KW-1185">Reference proteome</keyword>
<dbReference type="OrthoDB" id="9794429at2"/>
<dbReference type="HAMAP" id="MF_01224_B">
    <property type="entry name" value="MoaC_B"/>
    <property type="match status" value="1"/>
</dbReference>
<dbReference type="EMBL" id="MAMP01000002">
    <property type="protein sequence ID" value="OES46380.1"/>
    <property type="molecule type" value="Genomic_DNA"/>
</dbReference>
<dbReference type="RefSeq" id="WP_069936918.1">
    <property type="nucleotide sequence ID" value="NZ_MAMP01000002.1"/>
</dbReference>
<organism evidence="8 9">
    <name type="scientific">Domibacillus iocasae</name>
    <dbReference type="NCBI Taxonomy" id="1714016"/>
    <lineage>
        <taxon>Bacteria</taxon>
        <taxon>Bacillati</taxon>
        <taxon>Bacillota</taxon>
        <taxon>Bacilli</taxon>
        <taxon>Bacillales</taxon>
        <taxon>Bacillaceae</taxon>
        <taxon>Domibacillus</taxon>
    </lineage>
</organism>
<dbReference type="AlphaFoldDB" id="A0A1E7DTI2"/>
<evidence type="ECO:0000256" key="6">
    <source>
        <dbReference type="HAMAP-Rule" id="MF_01224"/>
    </source>
</evidence>
<sequence>MSDLTHFNEQGRARMVDVSEKAETVRLAVAHSSIEVNQSIYDQISSGTNKKGDVFAVAQVAGIMAAKQTSAIIPMCHPIPLTGVNITFEWELNEKKGRYIILIEAEAKTKGVTGVEMEALTAASAAALTIYDMCKAAGKEMVIGPTYLQKKSGGKNGDYERARD</sequence>
<dbReference type="InterPro" id="IPR036522">
    <property type="entry name" value="MoaC_sf"/>
</dbReference>
<dbReference type="PANTHER" id="PTHR22960:SF29">
    <property type="entry name" value="CYCLIC PYRANOPTERIN MONOPHOSPHATE SYNTHASE"/>
    <property type="match status" value="1"/>
</dbReference>
<dbReference type="NCBIfam" id="TIGR00581">
    <property type="entry name" value="moaC"/>
    <property type="match status" value="1"/>
</dbReference>
<dbReference type="SUPFAM" id="SSF55040">
    <property type="entry name" value="Molybdenum cofactor biosynthesis protein C, MoaC"/>
    <property type="match status" value="1"/>
</dbReference>
<dbReference type="InterPro" id="IPR047594">
    <property type="entry name" value="MoaC_bact/euk"/>
</dbReference>
<feature type="active site" evidence="6">
    <location>
        <position position="132"/>
    </location>
</feature>
<evidence type="ECO:0000256" key="4">
    <source>
        <dbReference type="ARBA" id="ARBA00023150"/>
    </source>
</evidence>
<evidence type="ECO:0000256" key="2">
    <source>
        <dbReference type="ARBA" id="ARBA00005046"/>
    </source>
</evidence>
<dbReference type="CDD" id="cd01420">
    <property type="entry name" value="MoaC_PE"/>
    <property type="match status" value="1"/>
</dbReference>
<dbReference type="NCBIfam" id="NF006870">
    <property type="entry name" value="PRK09364.1"/>
    <property type="match status" value="1"/>
</dbReference>
<dbReference type="Proteomes" id="UP000095658">
    <property type="component" value="Unassembled WGS sequence"/>
</dbReference>
<comment type="subunit">
    <text evidence="6">Homohexamer; trimer of dimers.</text>
</comment>
<name>A0A1E7DTI2_9BACI</name>
<dbReference type="Pfam" id="PF01967">
    <property type="entry name" value="MoaC"/>
    <property type="match status" value="1"/>
</dbReference>
<dbReference type="Gene3D" id="3.30.70.640">
    <property type="entry name" value="Molybdopterin cofactor biosynthesis C (MoaC) domain"/>
    <property type="match status" value="1"/>
</dbReference>
<feature type="binding site" evidence="6">
    <location>
        <begin position="75"/>
        <end position="77"/>
    </location>
    <ligand>
        <name>substrate</name>
    </ligand>
</feature>
<feature type="binding site" evidence="6">
    <location>
        <begin position="117"/>
        <end position="118"/>
    </location>
    <ligand>
        <name>substrate</name>
    </ligand>
</feature>
<dbReference type="GO" id="GO:0061799">
    <property type="term" value="F:cyclic pyranopterin monophosphate synthase activity"/>
    <property type="evidence" value="ECO:0007669"/>
    <property type="project" value="UniProtKB-UniRule"/>
</dbReference>
<evidence type="ECO:0000313" key="9">
    <source>
        <dbReference type="Proteomes" id="UP000095658"/>
    </source>
</evidence>
<dbReference type="InterPro" id="IPR050105">
    <property type="entry name" value="MoCo_biosynth_MoaA/MoaC"/>
</dbReference>
<dbReference type="UniPathway" id="UPA00344"/>
<reference evidence="8 9" key="1">
    <citation type="submission" date="2016-06" db="EMBL/GenBank/DDBJ databases">
        <title>Domibacillus iocasae genome sequencing.</title>
        <authorList>
            <person name="Verma A."/>
            <person name="Pal Y."/>
            <person name="Ojha A.K."/>
            <person name="Krishnamurthi S."/>
        </authorList>
    </citation>
    <scope>NUCLEOTIDE SEQUENCE [LARGE SCALE GENOMIC DNA]</scope>
    <source>
        <strain evidence="8 9">DSM 29979</strain>
    </source>
</reference>
<keyword evidence="5 6" id="KW-0456">Lyase</keyword>
<dbReference type="InterPro" id="IPR023045">
    <property type="entry name" value="MoaC"/>
</dbReference>
<proteinExistence type="inferred from homology"/>
<gene>
    <name evidence="6" type="primary">moaC</name>
    <name evidence="8" type="ORF">BA724_14170</name>
</gene>
<dbReference type="InterPro" id="IPR002820">
    <property type="entry name" value="Mopterin_CF_biosynth-C_dom"/>
</dbReference>
<evidence type="ECO:0000256" key="3">
    <source>
        <dbReference type="ARBA" id="ARBA00012575"/>
    </source>
</evidence>
<accession>A0A1E7DTI2</accession>